<sequence length="229" mass="24344">MSSPSSTAAGTIIRASCPPPTTPTRNAILCVPSAIPGGLPTGARLHSCEADRRSAPGRTTSASDNSTDPGVTVRRLIAQLARFGVVGAVGFVVDLAVFNLLRATVLSPDEVHSGPFWAKVVSTVVAIVVNWLGNRYWTFRHQRRSVAAKEGVEFLVVSLGGMVISLGCLALSHYVLGFTSALADNVSGNGIGLVLGTAFRFWLYKVWVYHPDRAERENAAAPERSRTSV</sequence>
<dbReference type="EMBL" id="CP076544">
    <property type="protein sequence ID" value="QWS34175.1"/>
    <property type="molecule type" value="Genomic_DNA"/>
</dbReference>
<accession>A0ACD1E5G8</accession>
<reference evidence="1" key="1">
    <citation type="submission" date="2021-06" db="EMBL/GenBank/DDBJ databases">
        <authorList>
            <person name="Ellington A.J."/>
            <person name="Bryan N.C."/>
            <person name="Christner B.C."/>
            <person name="Reisch C.R."/>
        </authorList>
    </citation>
    <scope>NUCLEOTIDE SEQUENCE</scope>
    <source>
        <strain evidence="1">L6-1</strain>
    </source>
</reference>
<name>A0ACD1E5G8_9MICO</name>
<protein>
    <submittedName>
        <fullName evidence="1">GtrA family protein</fullName>
    </submittedName>
</protein>
<evidence type="ECO:0000313" key="2">
    <source>
        <dbReference type="Proteomes" id="UP000681794"/>
    </source>
</evidence>
<dbReference type="Proteomes" id="UP000681794">
    <property type="component" value="Chromosome"/>
</dbReference>
<organism evidence="1 2">
    <name type="scientific">Curtobacterium aetherium</name>
    <dbReference type="NCBI Taxonomy" id="2841594"/>
    <lineage>
        <taxon>Bacteria</taxon>
        <taxon>Bacillati</taxon>
        <taxon>Actinomycetota</taxon>
        <taxon>Actinomycetes</taxon>
        <taxon>Micrococcales</taxon>
        <taxon>Microbacteriaceae</taxon>
        <taxon>Curtobacterium</taxon>
    </lineage>
</organism>
<proteinExistence type="predicted"/>
<gene>
    <name evidence="1" type="ORF">KM842_03010</name>
</gene>
<evidence type="ECO:0000313" key="1">
    <source>
        <dbReference type="EMBL" id="QWS34175.1"/>
    </source>
</evidence>
<keyword evidence="2" id="KW-1185">Reference proteome</keyword>